<reference evidence="2" key="1">
    <citation type="submission" date="2020-02" db="EMBL/GenBank/DDBJ databases">
        <authorList>
            <person name="Meier V. D."/>
        </authorList>
    </citation>
    <scope>NUCLEOTIDE SEQUENCE</scope>
    <source>
        <strain evidence="2">AVDCRST_MAG17</strain>
    </source>
</reference>
<protein>
    <submittedName>
        <fullName evidence="2">Uncharacterized protein</fullName>
    </submittedName>
</protein>
<feature type="compositionally biased region" description="Basic and acidic residues" evidence="1">
    <location>
        <begin position="31"/>
        <end position="48"/>
    </location>
</feature>
<organism evidence="2">
    <name type="scientific">uncultured Solirubrobacterales bacterium</name>
    <dbReference type="NCBI Taxonomy" id="768556"/>
    <lineage>
        <taxon>Bacteria</taxon>
        <taxon>Bacillati</taxon>
        <taxon>Actinomycetota</taxon>
        <taxon>Thermoleophilia</taxon>
        <taxon>Solirubrobacterales</taxon>
        <taxon>environmental samples</taxon>
    </lineage>
</organism>
<evidence type="ECO:0000313" key="2">
    <source>
        <dbReference type="EMBL" id="CAA9515579.1"/>
    </source>
</evidence>
<feature type="compositionally biased region" description="Basic residues" evidence="1">
    <location>
        <begin position="69"/>
        <end position="78"/>
    </location>
</feature>
<feature type="compositionally biased region" description="Low complexity" evidence="1">
    <location>
        <begin position="96"/>
        <end position="113"/>
    </location>
</feature>
<name>A0A6J4T7V9_9ACTN</name>
<feature type="region of interest" description="Disordered" evidence="1">
    <location>
        <begin position="27"/>
        <end position="280"/>
    </location>
</feature>
<feature type="compositionally biased region" description="Low complexity" evidence="1">
    <location>
        <begin position="256"/>
        <end position="266"/>
    </location>
</feature>
<gene>
    <name evidence="2" type="ORF">AVDCRST_MAG17-2261</name>
</gene>
<accession>A0A6J4T7V9</accession>
<feature type="compositionally biased region" description="Basic residues" evidence="1">
    <location>
        <begin position="124"/>
        <end position="136"/>
    </location>
</feature>
<feature type="compositionally biased region" description="Low complexity" evidence="1">
    <location>
        <begin position="172"/>
        <end position="183"/>
    </location>
</feature>
<evidence type="ECO:0000256" key="1">
    <source>
        <dbReference type="SAM" id="MobiDB-lite"/>
    </source>
</evidence>
<proteinExistence type="predicted"/>
<dbReference type="EMBL" id="CADCVV010000185">
    <property type="protein sequence ID" value="CAA9515579.1"/>
    <property type="molecule type" value="Genomic_DNA"/>
</dbReference>
<feature type="non-terminal residue" evidence="2">
    <location>
        <position position="1"/>
    </location>
</feature>
<sequence length="280" mass="30253">ERTDHPPLHRSGLPVGVLGRARALEPSLALRRGDRLAPAHGRPLRESGRLPGQGLHARPPVPGAARHPTSLRHAHRPSRAPAHDGHRDSLPGGRSGASPRPRARARPAAPAGRAGHGRGADRRTRGHRPHRRRGRARCREALRLDGGCGRRGGSANRCGRGPGPRRGRARPRPQAGRLRGRPAIHLPELRDLAGRRRARPPRLPAARDLRGGDRQPRAGARTPRRAWIGRGGARLGGRAARHRGGRRGVRDRAARGARAPGPSGARHAGRRRRLLDAARL</sequence>
<feature type="compositionally biased region" description="Basic and acidic residues" evidence="1">
    <location>
        <begin position="205"/>
        <end position="216"/>
    </location>
</feature>
<feature type="non-terminal residue" evidence="2">
    <location>
        <position position="280"/>
    </location>
</feature>
<dbReference type="AlphaFoldDB" id="A0A6J4T7V9"/>